<keyword evidence="2" id="KW-1133">Transmembrane helix</keyword>
<dbReference type="InParanoid" id="A0A1Y2EGR8"/>
<gene>
    <name evidence="3" type="ORF">BCR35DRAFT_354501</name>
</gene>
<reference evidence="3 4" key="1">
    <citation type="submission" date="2016-07" db="EMBL/GenBank/DDBJ databases">
        <title>Pervasive Adenine N6-methylation of Active Genes in Fungi.</title>
        <authorList>
            <consortium name="DOE Joint Genome Institute"/>
            <person name="Mondo S.J."/>
            <person name="Dannebaum R.O."/>
            <person name="Kuo R.C."/>
            <person name="Labutti K."/>
            <person name="Haridas S."/>
            <person name="Kuo A."/>
            <person name="Salamov A."/>
            <person name="Ahrendt S.R."/>
            <person name="Lipzen A."/>
            <person name="Sullivan W."/>
            <person name="Andreopoulos W.B."/>
            <person name="Clum A."/>
            <person name="Lindquist E."/>
            <person name="Daum C."/>
            <person name="Ramamoorthy G.K."/>
            <person name="Gryganskyi A."/>
            <person name="Culley D."/>
            <person name="Magnuson J.K."/>
            <person name="James T.Y."/>
            <person name="O'Malley M.A."/>
            <person name="Stajich J.E."/>
            <person name="Spatafora J.W."/>
            <person name="Visel A."/>
            <person name="Grigoriev I.V."/>
        </authorList>
    </citation>
    <scope>NUCLEOTIDE SEQUENCE [LARGE SCALE GENOMIC DNA]</scope>
    <source>
        <strain evidence="3 4">62-1032</strain>
    </source>
</reference>
<evidence type="ECO:0000313" key="4">
    <source>
        <dbReference type="Proteomes" id="UP000193467"/>
    </source>
</evidence>
<protein>
    <recommendedName>
        <fullName evidence="5">Wax synthase domain-containing protein</fullName>
    </recommendedName>
</protein>
<feature type="transmembrane region" description="Helical" evidence="2">
    <location>
        <begin position="173"/>
        <end position="196"/>
    </location>
</feature>
<feature type="region of interest" description="Disordered" evidence="1">
    <location>
        <begin position="287"/>
        <end position="322"/>
    </location>
</feature>
<dbReference type="AlphaFoldDB" id="A0A1Y2EGR8"/>
<feature type="transmembrane region" description="Helical" evidence="2">
    <location>
        <begin position="25"/>
        <end position="45"/>
    </location>
</feature>
<name>A0A1Y2EGR8_9BASI</name>
<dbReference type="InterPro" id="IPR044851">
    <property type="entry name" value="Wax_synthase"/>
</dbReference>
<comment type="caution">
    <text evidence="3">The sequence shown here is derived from an EMBL/GenBank/DDBJ whole genome shotgun (WGS) entry which is preliminary data.</text>
</comment>
<dbReference type="OrthoDB" id="1077582at2759"/>
<sequence length="447" mass="49343">MDRLAAQFGFEVTYYTPTPAPWHRLPSTAAAHGAVIAILAGWLYLAARMNKGPVRATMAWLGAAALLLWPSELGKGRSGLRMVDFGMPAWAFLATLNLIAIFFLRDVEEVHSWSFSRTICQLFAFPNEEVPPSSHPRLANVLALKLVFFKYIAVNLLLYAVPSPSIWASIKPYSLAYFFHGGITALTILNTLGFLIEGSLRIIGVIFGVEMLPLFNNPMAASNPREFWARWNLAIKDGLSRVFFHFKAPSARSLKRSSSASGQSSGRAPSSDRSGLRLRHFKNDYLSETEHSDSPSRASSPERLERKLIKKKLPPGSKRKPSPFLPKAMAAVLTFGASGVFHEYMNMIAFDGATGETLLFFLAQGAATVAYSWLRRTYPSLVEACPRWLGVVFVNIFAFETAPLFCGPFLREGWFEDLKGFGIAGSVKGFVWVVGDGHGAHAPQFVK</sequence>
<proteinExistence type="predicted"/>
<keyword evidence="2" id="KW-0812">Transmembrane</keyword>
<evidence type="ECO:0000313" key="3">
    <source>
        <dbReference type="EMBL" id="ORY70770.1"/>
    </source>
</evidence>
<feature type="compositionally biased region" description="Basic and acidic residues" evidence="1">
    <location>
        <begin position="287"/>
        <end position="307"/>
    </location>
</feature>
<dbReference type="Proteomes" id="UP000193467">
    <property type="component" value="Unassembled WGS sequence"/>
</dbReference>
<evidence type="ECO:0008006" key="5">
    <source>
        <dbReference type="Google" id="ProtNLM"/>
    </source>
</evidence>
<evidence type="ECO:0000256" key="2">
    <source>
        <dbReference type="SAM" id="Phobius"/>
    </source>
</evidence>
<dbReference type="EMBL" id="MCGR01000054">
    <property type="protein sequence ID" value="ORY70770.1"/>
    <property type="molecule type" value="Genomic_DNA"/>
</dbReference>
<keyword evidence="2" id="KW-0472">Membrane</keyword>
<evidence type="ECO:0000256" key="1">
    <source>
        <dbReference type="SAM" id="MobiDB-lite"/>
    </source>
</evidence>
<feature type="compositionally biased region" description="Low complexity" evidence="1">
    <location>
        <begin position="255"/>
        <end position="271"/>
    </location>
</feature>
<accession>A0A1Y2EGR8</accession>
<feature type="compositionally biased region" description="Basic residues" evidence="1">
    <location>
        <begin position="308"/>
        <end position="321"/>
    </location>
</feature>
<feature type="transmembrane region" description="Helical" evidence="2">
    <location>
        <begin position="142"/>
        <end position="161"/>
    </location>
</feature>
<organism evidence="3 4">
    <name type="scientific">Leucosporidium creatinivorum</name>
    <dbReference type="NCBI Taxonomy" id="106004"/>
    <lineage>
        <taxon>Eukaryota</taxon>
        <taxon>Fungi</taxon>
        <taxon>Dikarya</taxon>
        <taxon>Basidiomycota</taxon>
        <taxon>Pucciniomycotina</taxon>
        <taxon>Microbotryomycetes</taxon>
        <taxon>Leucosporidiales</taxon>
        <taxon>Leucosporidium</taxon>
    </lineage>
</organism>
<feature type="transmembrane region" description="Helical" evidence="2">
    <location>
        <begin position="89"/>
        <end position="107"/>
    </location>
</feature>
<dbReference type="PANTHER" id="PTHR31595">
    <property type="entry name" value="LONG-CHAIN-ALCOHOL O-FATTY-ACYLTRANSFERASE 3-RELATED"/>
    <property type="match status" value="1"/>
</dbReference>
<dbReference type="GO" id="GO:0006629">
    <property type="term" value="P:lipid metabolic process"/>
    <property type="evidence" value="ECO:0007669"/>
    <property type="project" value="InterPro"/>
</dbReference>
<dbReference type="GO" id="GO:0008374">
    <property type="term" value="F:O-acyltransferase activity"/>
    <property type="evidence" value="ECO:0007669"/>
    <property type="project" value="InterPro"/>
</dbReference>
<keyword evidence="4" id="KW-1185">Reference proteome</keyword>
<feature type="region of interest" description="Disordered" evidence="1">
    <location>
        <begin position="255"/>
        <end position="274"/>
    </location>
</feature>
<dbReference type="PANTHER" id="PTHR31595:SF57">
    <property type="entry name" value="OS04G0481900 PROTEIN"/>
    <property type="match status" value="1"/>
</dbReference>